<dbReference type="RefSeq" id="WP_073021745.1">
    <property type="nucleotide sequence ID" value="NZ_FQXU01000012.1"/>
</dbReference>
<protein>
    <submittedName>
        <fullName evidence="3">Peptidoglycan-binding (PGRP) domain of peptidoglycan hydrolases-containing protein</fullName>
    </submittedName>
</protein>
<proteinExistence type="predicted"/>
<dbReference type="InterPro" id="IPR036365">
    <property type="entry name" value="PGBD-like_sf"/>
</dbReference>
<dbReference type="Proteomes" id="UP000184241">
    <property type="component" value="Unassembled WGS sequence"/>
</dbReference>
<accession>A0A1M6A4B7</accession>
<dbReference type="Pfam" id="PF01471">
    <property type="entry name" value="PG_binding_1"/>
    <property type="match status" value="4"/>
</dbReference>
<evidence type="ECO:0000313" key="4">
    <source>
        <dbReference type="Proteomes" id="UP000184241"/>
    </source>
</evidence>
<dbReference type="SUPFAM" id="SSF54001">
    <property type="entry name" value="Cysteine proteinases"/>
    <property type="match status" value="1"/>
</dbReference>
<organism evidence="3 4">
    <name type="scientific">Clostridium intestinale DSM 6191</name>
    <dbReference type="NCBI Taxonomy" id="1121320"/>
    <lineage>
        <taxon>Bacteria</taxon>
        <taxon>Bacillati</taxon>
        <taxon>Bacillota</taxon>
        <taxon>Clostridia</taxon>
        <taxon>Eubacteriales</taxon>
        <taxon>Clostridiaceae</taxon>
        <taxon>Clostridium</taxon>
    </lineage>
</organism>
<dbReference type="InterPro" id="IPR002477">
    <property type="entry name" value="Peptidoglycan-bd-like"/>
</dbReference>
<dbReference type="AlphaFoldDB" id="A0A1M6A4B7"/>
<reference evidence="3 4" key="1">
    <citation type="submission" date="2016-11" db="EMBL/GenBank/DDBJ databases">
        <authorList>
            <person name="Jaros S."/>
            <person name="Januszkiewicz K."/>
            <person name="Wedrychowicz H."/>
        </authorList>
    </citation>
    <scope>NUCLEOTIDE SEQUENCE [LARGE SCALE GENOMIC DNA]</scope>
    <source>
        <strain evidence="3 4">DSM 6191</strain>
    </source>
</reference>
<dbReference type="Pfam" id="PF05257">
    <property type="entry name" value="CHAP"/>
    <property type="match status" value="1"/>
</dbReference>
<sequence>MLLKSGDKGEFVTYLQYGLYIMCCNPNGFDGDFGQGTVSAVKKFQTNFNLGADGVVGDGTWNALCTQISYIQAQLKTKGYNLDSDGIAGPVTYNTIIQFQASNGLAADGMVGPSTKAKLGNSASTSNNPLLSMGSSGSYVVKLQNLLINYGYSCGAAGADGDFGQGTYNAVVKFQANKGLIVDGMVGPLTWNALESNSSSTPITNYPTLSKGATGSSVIKLQNALISRGYSCGASGADGDFGEGTYYAVILFQQYNGLSADGVVGPQTWNTLYSVNAVNFFDNLPVTKDEHDKALSRFVNIAKGEIGKYKEGKNANGEGNNRVPYVTWYYNNPNMSAEWCAIFVSWCANQAGILNTMIPKMAYVPYLVKWYGNIRYKTVSSGYKPKPGDLFFHHNGREYSHVGIVESYNASDNSITTIEGNVGDTITRRYISLNQSVTSYTIAGFGVN</sequence>
<dbReference type="InterPro" id="IPR036366">
    <property type="entry name" value="PGBDSf"/>
</dbReference>
<dbReference type="InterPro" id="IPR038765">
    <property type="entry name" value="Papain-like_cys_pep_sf"/>
</dbReference>
<name>A0A1M6A4B7_9CLOT</name>
<dbReference type="Gene3D" id="1.10.101.10">
    <property type="entry name" value="PGBD-like superfamily/PGBD"/>
    <property type="match status" value="4"/>
</dbReference>
<evidence type="ECO:0000259" key="2">
    <source>
        <dbReference type="Pfam" id="PF05257"/>
    </source>
</evidence>
<gene>
    <name evidence="3" type="ORF">SAMN02745941_03604</name>
</gene>
<feature type="domain" description="Peptidase C51" evidence="2">
    <location>
        <begin position="335"/>
        <end position="421"/>
    </location>
</feature>
<dbReference type="Gene3D" id="3.90.1720.10">
    <property type="entry name" value="endopeptidase domain like (from Nostoc punctiforme)"/>
    <property type="match status" value="1"/>
</dbReference>
<feature type="domain" description="Peptidoglycan binding-like" evidence="1">
    <location>
        <begin position="137"/>
        <end position="194"/>
    </location>
</feature>
<feature type="domain" description="Peptidoglycan binding-like" evidence="1">
    <location>
        <begin position="68"/>
        <end position="119"/>
    </location>
</feature>
<dbReference type="GO" id="GO:0016787">
    <property type="term" value="F:hydrolase activity"/>
    <property type="evidence" value="ECO:0007669"/>
    <property type="project" value="UniProtKB-KW"/>
</dbReference>
<dbReference type="InterPro" id="IPR007921">
    <property type="entry name" value="CHAP_dom"/>
</dbReference>
<feature type="domain" description="Peptidoglycan binding-like" evidence="1">
    <location>
        <begin position="9"/>
        <end position="64"/>
    </location>
</feature>
<dbReference type="EMBL" id="FQXU01000012">
    <property type="protein sequence ID" value="SHI31179.1"/>
    <property type="molecule type" value="Genomic_DNA"/>
</dbReference>
<dbReference type="SUPFAM" id="SSF47090">
    <property type="entry name" value="PGBD-like"/>
    <property type="match status" value="4"/>
</dbReference>
<feature type="domain" description="Peptidoglycan binding-like" evidence="1">
    <location>
        <begin position="214"/>
        <end position="272"/>
    </location>
</feature>
<evidence type="ECO:0000259" key="1">
    <source>
        <dbReference type="Pfam" id="PF01471"/>
    </source>
</evidence>
<keyword evidence="3" id="KW-0378">Hydrolase</keyword>
<evidence type="ECO:0000313" key="3">
    <source>
        <dbReference type="EMBL" id="SHI31179.1"/>
    </source>
</evidence>